<keyword evidence="1" id="KW-0479">Metal-binding</keyword>
<evidence type="ECO:0000256" key="2">
    <source>
        <dbReference type="ARBA" id="ARBA00023004"/>
    </source>
</evidence>
<dbReference type="Proteomes" id="UP000199584">
    <property type="component" value="Unassembled WGS sequence"/>
</dbReference>
<dbReference type="EMBL" id="FOYM01000005">
    <property type="protein sequence ID" value="SFR00314.1"/>
    <property type="molecule type" value="Genomic_DNA"/>
</dbReference>
<evidence type="ECO:0000259" key="4">
    <source>
        <dbReference type="PROSITE" id="PS51379"/>
    </source>
</evidence>
<evidence type="ECO:0000313" key="6">
    <source>
        <dbReference type="Proteomes" id="UP000199584"/>
    </source>
</evidence>
<protein>
    <submittedName>
        <fullName evidence="5">2-oxoglutarate ferredoxin oxidoreductase subunit delta</fullName>
    </submittedName>
</protein>
<gene>
    <name evidence="5" type="ORF">SAMN05660706_10573</name>
</gene>
<proteinExistence type="predicted"/>
<dbReference type="PROSITE" id="PS00198">
    <property type="entry name" value="4FE4S_FER_1"/>
    <property type="match status" value="2"/>
</dbReference>
<evidence type="ECO:0000256" key="1">
    <source>
        <dbReference type="ARBA" id="ARBA00022723"/>
    </source>
</evidence>
<dbReference type="GO" id="GO:0051536">
    <property type="term" value="F:iron-sulfur cluster binding"/>
    <property type="evidence" value="ECO:0007669"/>
    <property type="project" value="UniProtKB-KW"/>
</dbReference>
<dbReference type="InterPro" id="IPR017900">
    <property type="entry name" value="4Fe4S_Fe_S_CS"/>
</dbReference>
<dbReference type="PANTHER" id="PTHR43122">
    <property type="entry name" value="FERREDOXIN SUBUNIT OF PYRUVATE:FLAVODOXIN OXIDOREDUCTASE-RELATED"/>
    <property type="match status" value="1"/>
</dbReference>
<dbReference type="AlphaFoldDB" id="A0A1I6D496"/>
<evidence type="ECO:0000313" key="5">
    <source>
        <dbReference type="EMBL" id="SFR00314.1"/>
    </source>
</evidence>
<keyword evidence="3" id="KW-0411">Iron-sulfur</keyword>
<feature type="domain" description="4Fe-4S ferredoxin-type" evidence="4">
    <location>
        <begin position="8"/>
        <end position="37"/>
    </location>
</feature>
<dbReference type="GO" id="GO:0046872">
    <property type="term" value="F:metal ion binding"/>
    <property type="evidence" value="ECO:0007669"/>
    <property type="project" value="UniProtKB-KW"/>
</dbReference>
<dbReference type="Gene3D" id="3.30.70.20">
    <property type="match status" value="1"/>
</dbReference>
<keyword evidence="2" id="KW-0408">Iron</keyword>
<sequence length="76" mass="8454">MVFKRDDFPVSFNVARCKKCGVCSHFCPGQAIAFDNNGYPCAKAPEKCTRCYTCFHRCPDFAVEVKDNDQHAVSAG</sequence>
<feature type="domain" description="4Fe-4S ferredoxin-type" evidence="4">
    <location>
        <begin position="38"/>
        <end position="68"/>
    </location>
</feature>
<dbReference type="Pfam" id="PF13237">
    <property type="entry name" value="Fer4_10"/>
    <property type="match status" value="1"/>
</dbReference>
<evidence type="ECO:0000256" key="3">
    <source>
        <dbReference type="ARBA" id="ARBA00023014"/>
    </source>
</evidence>
<name>A0A1I6D496_9FIRM</name>
<dbReference type="OrthoDB" id="9804603at2"/>
<keyword evidence="6" id="KW-1185">Reference proteome</keyword>
<organism evidence="5 6">
    <name type="scientific">Desulfoscipio geothermicus DSM 3669</name>
    <dbReference type="NCBI Taxonomy" id="1121426"/>
    <lineage>
        <taxon>Bacteria</taxon>
        <taxon>Bacillati</taxon>
        <taxon>Bacillota</taxon>
        <taxon>Clostridia</taxon>
        <taxon>Eubacteriales</taxon>
        <taxon>Desulfallaceae</taxon>
        <taxon>Desulfoscipio</taxon>
    </lineage>
</organism>
<dbReference type="InterPro" id="IPR017896">
    <property type="entry name" value="4Fe4S_Fe-S-bd"/>
</dbReference>
<dbReference type="RefSeq" id="WP_092482249.1">
    <property type="nucleotide sequence ID" value="NZ_FOYM01000005.1"/>
</dbReference>
<accession>A0A1I6D496</accession>
<dbReference type="SUPFAM" id="SSF54862">
    <property type="entry name" value="4Fe-4S ferredoxins"/>
    <property type="match status" value="1"/>
</dbReference>
<dbReference type="PANTHER" id="PTHR43122:SF1">
    <property type="entry name" value="IRON-SULFUR-BINDING PROTEIN"/>
    <property type="match status" value="1"/>
</dbReference>
<dbReference type="STRING" id="39060.SAMN05660706_10573"/>
<dbReference type="PROSITE" id="PS51379">
    <property type="entry name" value="4FE4S_FER_2"/>
    <property type="match status" value="2"/>
</dbReference>
<reference evidence="6" key="1">
    <citation type="submission" date="2016-10" db="EMBL/GenBank/DDBJ databases">
        <authorList>
            <person name="Varghese N."/>
            <person name="Submissions S."/>
        </authorList>
    </citation>
    <scope>NUCLEOTIDE SEQUENCE [LARGE SCALE GENOMIC DNA]</scope>
    <source>
        <strain evidence="6">DSM 3669</strain>
    </source>
</reference>